<dbReference type="GO" id="GO:0043137">
    <property type="term" value="P:DNA replication, removal of RNA primer"/>
    <property type="evidence" value="ECO:0007669"/>
    <property type="project" value="TreeGrafter"/>
</dbReference>
<proteinExistence type="inferred from homology"/>
<dbReference type="EC" id="3.1.26.4" evidence="6 14"/>
<accession>A0A1G1VN86</accession>
<evidence type="ECO:0000256" key="12">
    <source>
        <dbReference type="ARBA" id="ARBA00022801"/>
    </source>
</evidence>
<evidence type="ECO:0000256" key="4">
    <source>
        <dbReference type="ARBA" id="ARBA00004496"/>
    </source>
</evidence>
<comment type="subcellular location">
    <subcellularLocation>
        <location evidence="4 14">Cytoplasm</location>
    </subcellularLocation>
</comment>
<evidence type="ECO:0000256" key="8">
    <source>
        <dbReference type="ARBA" id="ARBA00022490"/>
    </source>
</evidence>
<dbReference type="InterPro" id="IPR024567">
    <property type="entry name" value="RNase_HII/HIII_dom"/>
</dbReference>
<dbReference type="InterPro" id="IPR022898">
    <property type="entry name" value="RNase_HII"/>
</dbReference>
<evidence type="ECO:0000256" key="1">
    <source>
        <dbReference type="ARBA" id="ARBA00000077"/>
    </source>
</evidence>
<evidence type="ECO:0000256" key="10">
    <source>
        <dbReference type="ARBA" id="ARBA00022723"/>
    </source>
</evidence>
<dbReference type="InterPro" id="IPR012337">
    <property type="entry name" value="RNaseH-like_sf"/>
</dbReference>
<keyword evidence="10 14" id="KW-0479">Metal-binding</keyword>
<dbReference type="GO" id="GO:0030145">
    <property type="term" value="F:manganese ion binding"/>
    <property type="evidence" value="ECO:0007669"/>
    <property type="project" value="UniProtKB-UniRule"/>
</dbReference>
<comment type="caution">
    <text evidence="18">The sequence shown here is derived from an EMBL/GenBank/DDBJ whole genome shotgun (WGS) entry which is preliminary data.</text>
</comment>
<evidence type="ECO:0000256" key="11">
    <source>
        <dbReference type="ARBA" id="ARBA00022759"/>
    </source>
</evidence>
<keyword evidence="8 14" id="KW-0963">Cytoplasm</keyword>
<evidence type="ECO:0000313" key="18">
    <source>
        <dbReference type="EMBL" id="OGY16687.1"/>
    </source>
</evidence>
<dbReference type="GO" id="GO:0004523">
    <property type="term" value="F:RNA-DNA hybrid ribonuclease activity"/>
    <property type="evidence" value="ECO:0007669"/>
    <property type="project" value="UniProtKB-UniRule"/>
</dbReference>
<dbReference type="SUPFAM" id="SSF53098">
    <property type="entry name" value="Ribonuclease H-like"/>
    <property type="match status" value="1"/>
</dbReference>
<keyword evidence="12 14" id="KW-0378">Hydrolase</keyword>
<dbReference type="HAMAP" id="MF_00052_B">
    <property type="entry name" value="RNase_HII_B"/>
    <property type="match status" value="1"/>
</dbReference>
<dbReference type="Gene3D" id="3.30.420.10">
    <property type="entry name" value="Ribonuclease H-like superfamily/Ribonuclease H"/>
    <property type="match status" value="1"/>
</dbReference>
<reference evidence="18 19" key="1">
    <citation type="journal article" date="2016" name="Nat. Commun.">
        <title>Thousands of microbial genomes shed light on interconnected biogeochemical processes in an aquifer system.</title>
        <authorList>
            <person name="Anantharaman K."/>
            <person name="Brown C.T."/>
            <person name="Hug L.A."/>
            <person name="Sharon I."/>
            <person name="Castelle C.J."/>
            <person name="Probst A.J."/>
            <person name="Thomas B.C."/>
            <person name="Singh A."/>
            <person name="Wilkins M.J."/>
            <person name="Karaoz U."/>
            <person name="Brodie E.L."/>
            <person name="Williams K.H."/>
            <person name="Hubbard S.S."/>
            <person name="Banfield J.F."/>
        </authorList>
    </citation>
    <scope>NUCLEOTIDE SEQUENCE [LARGE SCALE GENOMIC DNA]</scope>
</reference>
<comment type="catalytic activity">
    <reaction evidence="1 14 15 16">
        <text>Endonucleolytic cleavage to 5'-phosphomonoester.</text>
        <dbReference type="EC" id="3.1.26.4"/>
    </reaction>
</comment>
<evidence type="ECO:0000256" key="15">
    <source>
        <dbReference type="PROSITE-ProRule" id="PRU01319"/>
    </source>
</evidence>
<keyword evidence="9 14" id="KW-0540">Nuclease</keyword>
<evidence type="ECO:0000259" key="17">
    <source>
        <dbReference type="PROSITE" id="PS51975"/>
    </source>
</evidence>
<dbReference type="EMBL" id="MHCI01000012">
    <property type="protein sequence ID" value="OGY16687.1"/>
    <property type="molecule type" value="Genomic_DNA"/>
</dbReference>
<comment type="cofactor">
    <cofactor evidence="2">
        <name>Mg(2+)</name>
        <dbReference type="ChEBI" id="CHEBI:18420"/>
    </cofactor>
</comment>
<dbReference type="GO" id="GO:0003723">
    <property type="term" value="F:RNA binding"/>
    <property type="evidence" value="ECO:0007669"/>
    <property type="project" value="UniProtKB-UniRule"/>
</dbReference>
<feature type="domain" description="RNase H type-2" evidence="17">
    <location>
        <begin position="17"/>
        <end position="206"/>
    </location>
</feature>
<gene>
    <name evidence="14" type="primary">rnhB</name>
    <name evidence="18" type="ORF">A2785_01875</name>
</gene>
<dbReference type="AlphaFoldDB" id="A0A1G1VN86"/>
<name>A0A1G1VN86_9BACT</name>
<evidence type="ECO:0000256" key="6">
    <source>
        <dbReference type="ARBA" id="ARBA00012180"/>
    </source>
</evidence>
<organism evidence="18 19">
    <name type="scientific">Candidatus Chisholmbacteria bacterium RIFCSPHIGHO2_01_FULL_49_18</name>
    <dbReference type="NCBI Taxonomy" id="1797590"/>
    <lineage>
        <taxon>Bacteria</taxon>
        <taxon>Candidatus Chisholmiibacteriota</taxon>
    </lineage>
</organism>
<dbReference type="CDD" id="cd07182">
    <property type="entry name" value="RNase_HII_bacteria_HII_like"/>
    <property type="match status" value="1"/>
</dbReference>
<dbReference type="InterPro" id="IPR036397">
    <property type="entry name" value="RNaseH_sf"/>
</dbReference>
<dbReference type="PROSITE" id="PS51975">
    <property type="entry name" value="RNASE_H_2"/>
    <property type="match status" value="1"/>
</dbReference>
<evidence type="ECO:0000256" key="16">
    <source>
        <dbReference type="RuleBase" id="RU003515"/>
    </source>
</evidence>
<keyword evidence="13 14" id="KW-0464">Manganese</keyword>
<protein>
    <recommendedName>
        <fullName evidence="7 14">Ribonuclease HII</fullName>
        <shortName evidence="14">RNase HII</shortName>
        <ecNumber evidence="6 14">3.1.26.4</ecNumber>
    </recommendedName>
</protein>
<keyword evidence="11 14" id="KW-0255">Endonuclease</keyword>
<evidence type="ECO:0000256" key="3">
    <source>
        <dbReference type="ARBA" id="ARBA00004065"/>
    </source>
</evidence>
<evidence type="ECO:0000313" key="19">
    <source>
        <dbReference type="Proteomes" id="UP000179069"/>
    </source>
</evidence>
<evidence type="ECO:0000256" key="2">
    <source>
        <dbReference type="ARBA" id="ARBA00001946"/>
    </source>
</evidence>
<dbReference type="GO" id="GO:0032299">
    <property type="term" value="C:ribonuclease H2 complex"/>
    <property type="evidence" value="ECO:0007669"/>
    <property type="project" value="TreeGrafter"/>
</dbReference>
<comment type="cofactor">
    <cofactor evidence="14 15">
        <name>Mn(2+)</name>
        <dbReference type="ChEBI" id="CHEBI:29035"/>
    </cofactor>
    <cofactor evidence="14 15">
        <name>Mg(2+)</name>
        <dbReference type="ChEBI" id="CHEBI:18420"/>
    </cofactor>
    <text evidence="14 15">Manganese or magnesium. Binds 1 divalent metal ion per monomer in the absence of substrate. May bind a second metal ion after substrate binding.</text>
</comment>
<dbReference type="Pfam" id="PF01351">
    <property type="entry name" value="RNase_HII"/>
    <property type="match status" value="1"/>
</dbReference>
<sequence>MRPTLRYEKRLWEKGYTRIAGVDEVGRGAFAGPIVSAAVVFPKMHRKIHSLHDVRDSKLLSAKKRELLAPKLRKMSLQWSVGSASTSEINNYGIVKATFTAMRRALKKLKHVEYVLIDAFYIPYLRGLSRKRQLAIVKGDARCFSIAAASILAKVHRDRLMVELGNQFPQYHLDRHKGYGTLLHRQALKKFGAQSFHRKIFISKYI</sequence>
<evidence type="ECO:0000256" key="13">
    <source>
        <dbReference type="ARBA" id="ARBA00023211"/>
    </source>
</evidence>
<dbReference type="NCBIfam" id="NF000595">
    <property type="entry name" value="PRK00015.1-3"/>
    <property type="match status" value="1"/>
</dbReference>
<dbReference type="GO" id="GO:0005737">
    <property type="term" value="C:cytoplasm"/>
    <property type="evidence" value="ECO:0007669"/>
    <property type="project" value="UniProtKB-SubCell"/>
</dbReference>
<dbReference type="Proteomes" id="UP000179069">
    <property type="component" value="Unassembled WGS sequence"/>
</dbReference>
<feature type="binding site" evidence="14 15">
    <location>
        <position position="23"/>
    </location>
    <ligand>
        <name>a divalent metal cation</name>
        <dbReference type="ChEBI" id="CHEBI:60240"/>
    </ligand>
</feature>
<evidence type="ECO:0000256" key="14">
    <source>
        <dbReference type="HAMAP-Rule" id="MF_00052"/>
    </source>
</evidence>
<evidence type="ECO:0000256" key="9">
    <source>
        <dbReference type="ARBA" id="ARBA00022722"/>
    </source>
</evidence>
<dbReference type="InterPro" id="IPR001352">
    <property type="entry name" value="RNase_HII/HIII"/>
</dbReference>
<dbReference type="PANTHER" id="PTHR10954:SF18">
    <property type="entry name" value="RIBONUCLEASE HII"/>
    <property type="match status" value="1"/>
</dbReference>
<feature type="binding site" evidence="14 15">
    <location>
        <position position="118"/>
    </location>
    <ligand>
        <name>a divalent metal cation</name>
        <dbReference type="ChEBI" id="CHEBI:60240"/>
    </ligand>
</feature>
<comment type="similarity">
    <text evidence="5 14 16">Belongs to the RNase HII family.</text>
</comment>
<evidence type="ECO:0000256" key="5">
    <source>
        <dbReference type="ARBA" id="ARBA00007383"/>
    </source>
</evidence>
<evidence type="ECO:0000256" key="7">
    <source>
        <dbReference type="ARBA" id="ARBA00019179"/>
    </source>
</evidence>
<dbReference type="GO" id="GO:0006298">
    <property type="term" value="P:mismatch repair"/>
    <property type="evidence" value="ECO:0007669"/>
    <property type="project" value="TreeGrafter"/>
</dbReference>
<comment type="function">
    <text evidence="3 14 16">Endonuclease that specifically degrades the RNA of RNA-DNA hybrids.</text>
</comment>
<dbReference type="PANTHER" id="PTHR10954">
    <property type="entry name" value="RIBONUCLEASE H2 SUBUNIT A"/>
    <property type="match status" value="1"/>
</dbReference>
<feature type="binding site" evidence="14 15">
    <location>
        <position position="24"/>
    </location>
    <ligand>
        <name>a divalent metal cation</name>
        <dbReference type="ChEBI" id="CHEBI:60240"/>
    </ligand>
</feature>